<sequence length="715" mass="83215">MKISLLSNKKLIICLVLNFEIIYQIFAKHSNEIKISNEYLNEIYDPKDINNICNACICKYFNSIDCFFEQENHILIKYWINRVLNQSHFEKFHSKLKNLFMDSSNINFKLENSTFSMMKNLLYLTLDNFQDLTFMPNLDSSHSLKELTIQNSNLKIIDKAFCSNKKKLSKIDMSLNDLVNLEYVFDNCSNLALLDLSYNQIKSLNKVFNQNLNLINLNLKNNLLTEIGELDLFYLVKLSELSLANNQLKYIHENAFDRLENLVTLDLSKNSLYSIPLQSQVYNNIEILSIYENPNLFYFPKSELFYSIKKLNLHYSYHCCPFLNYKPKPKLIKISNQDQFTDEFIKLKMNKHQILTAVELDHREPIQSLTEISKIKSNFSCLPKPDPFTPCENLLEDLWLRIGVWLVSVLGILSNFCVIGYNFIFGFKFYKSYNEHSVPNFLLTNLASADSLMSIYLLFIALKDASSRHHFGQSALEWQSSFSCNLAGFLSVISSLSSALCLCFITYERFYAIKNSINSKRLSLKFSIASIFLIWVFSFFVASLPLFKINTYSAYAICLPFETKKTSHKIYIMLLNGLLSSSFFIICFLYASIFIKTIVLERRSSFTSCNSGSQIKLRLAEDQKLARNIFLLVIVNIFCWGPVVILGAYSVVTQLPINREYLKILVVFVIPFNSLLNPYLYCISRRNFRFYIRKIMDKYGVKNNKKISLLYNIKN</sequence>
<keyword evidence="7" id="KW-0297">G-protein coupled receptor</keyword>
<dbReference type="OrthoDB" id="1883493at2759"/>
<dbReference type="Pfam" id="PF00001">
    <property type="entry name" value="7tm_1"/>
    <property type="match status" value="1"/>
</dbReference>
<comment type="caution">
    <text evidence="14">The sequence shown here is derived from an EMBL/GenBank/DDBJ whole genome shotgun (WGS) entry which is preliminary data.</text>
</comment>
<dbReference type="PROSITE" id="PS51450">
    <property type="entry name" value="LRR"/>
    <property type="match status" value="3"/>
</dbReference>
<keyword evidence="12" id="KW-0732">Signal</keyword>
<feature type="transmembrane region" description="Helical" evidence="11">
    <location>
        <begin position="664"/>
        <end position="684"/>
    </location>
</feature>
<evidence type="ECO:0000256" key="5">
    <source>
        <dbReference type="ARBA" id="ARBA00022737"/>
    </source>
</evidence>
<dbReference type="InterPro" id="IPR000276">
    <property type="entry name" value="GPCR_Rhodpsn"/>
</dbReference>
<evidence type="ECO:0000256" key="4">
    <source>
        <dbReference type="ARBA" id="ARBA00022692"/>
    </source>
</evidence>
<evidence type="ECO:0000313" key="15">
    <source>
        <dbReference type="Proteomes" id="UP000663879"/>
    </source>
</evidence>
<dbReference type="GO" id="GO:0005886">
    <property type="term" value="C:plasma membrane"/>
    <property type="evidence" value="ECO:0007669"/>
    <property type="project" value="UniProtKB-SubCell"/>
</dbReference>
<evidence type="ECO:0000256" key="11">
    <source>
        <dbReference type="SAM" id="Phobius"/>
    </source>
</evidence>
<evidence type="ECO:0000256" key="9">
    <source>
        <dbReference type="ARBA" id="ARBA00023170"/>
    </source>
</evidence>
<evidence type="ECO:0000256" key="8">
    <source>
        <dbReference type="ARBA" id="ARBA00023136"/>
    </source>
</evidence>
<dbReference type="GO" id="GO:0008528">
    <property type="term" value="F:G protein-coupled peptide receptor activity"/>
    <property type="evidence" value="ECO:0007669"/>
    <property type="project" value="TreeGrafter"/>
</dbReference>
<dbReference type="AlphaFoldDB" id="A0A813TRG2"/>
<dbReference type="InterPro" id="IPR003591">
    <property type="entry name" value="Leu-rich_rpt_typical-subtyp"/>
</dbReference>
<dbReference type="Gene3D" id="3.80.10.10">
    <property type="entry name" value="Ribonuclease Inhibitor"/>
    <property type="match status" value="1"/>
</dbReference>
<evidence type="ECO:0000256" key="1">
    <source>
        <dbReference type="ARBA" id="ARBA00004651"/>
    </source>
</evidence>
<gene>
    <name evidence="14" type="ORF">OXX778_LOCUS7077</name>
</gene>
<feature type="domain" description="G-protein coupled receptors family 1 profile" evidence="13">
    <location>
        <begin position="421"/>
        <end position="681"/>
    </location>
</feature>
<evidence type="ECO:0000259" key="13">
    <source>
        <dbReference type="PROSITE" id="PS50262"/>
    </source>
</evidence>
<dbReference type="PANTHER" id="PTHR24372">
    <property type="entry name" value="GLYCOPROTEIN HORMONE RECEPTOR"/>
    <property type="match status" value="1"/>
</dbReference>
<dbReference type="Gene3D" id="1.20.1070.10">
    <property type="entry name" value="Rhodopsin 7-helix transmembrane proteins"/>
    <property type="match status" value="1"/>
</dbReference>
<comment type="subcellular location">
    <subcellularLocation>
        <location evidence="1">Cell membrane</location>
        <topology evidence="1">Multi-pass membrane protein</topology>
    </subcellularLocation>
</comment>
<dbReference type="GO" id="GO:0016500">
    <property type="term" value="F:protein-hormone receptor activity"/>
    <property type="evidence" value="ECO:0007669"/>
    <property type="project" value="InterPro"/>
</dbReference>
<dbReference type="SUPFAM" id="SSF52058">
    <property type="entry name" value="L domain-like"/>
    <property type="match status" value="1"/>
</dbReference>
<keyword evidence="5" id="KW-0677">Repeat</keyword>
<feature type="transmembrane region" description="Helical" evidence="11">
    <location>
        <begin position="398"/>
        <end position="421"/>
    </location>
</feature>
<dbReference type="PRINTS" id="PR00019">
    <property type="entry name" value="LEURICHRPT"/>
</dbReference>
<evidence type="ECO:0000313" key="14">
    <source>
        <dbReference type="EMBL" id="CAF0813113.1"/>
    </source>
</evidence>
<feature type="transmembrane region" description="Helical" evidence="11">
    <location>
        <begin position="629"/>
        <end position="652"/>
    </location>
</feature>
<name>A0A813TRG2_9BILA</name>
<feature type="transmembrane region" description="Helical" evidence="11">
    <location>
        <begin position="528"/>
        <end position="547"/>
    </location>
</feature>
<dbReference type="InterPro" id="IPR001611">
    <property type="entry name" value="Leu-rich_rpt"/>
</dbReference>
<keyword evidence="2" id="KW-1003">Cell membrane</keyword>
<dbReference type="PRINTS" id="PR00237">
    <property type="entry name" value="GPCRRHODOPSN"/>
</dbReference>
<proteinExistence type="predicted"/>
<dbReference type="GO" id="GO:0009755">
    <property type="term" value="P:hormone-mediated signaling pathway"/>
    <property type="evidence" value="ECO:0007669"/>
    <property type="project" value="TreeGrafter"/>
</dbReference>
<dbReference type="PRINTS" id="PR00373">
    <property type="entry name" value="GLYCHORMONER"/>
</dbReference>
<keyword evidence="4 11" id="KW-0812">Transmembrane</keyword>
<dbReference type="SMART" id="SM00369">
    <property type="entry name" value="LRR_TYP"/>
    <property type="match status" value="3"/>
</dbReference>
<evidence type="ECO:0000256" key="10">
    <source>
        <dbReference type="ARBA" id="ARBA00023224"/>
    </source>
</evidence>
<dbReference type="Pfam" id="PF13855">
    <property type="entry name" value="LRR_8"/>
    <property type="match status" value="1"/>
</dbReference>
<feature type="signal peptide" evidence="12">
    <location>
        <begin position="1"/>
        <end position="27"/>
    </location>
</feature>
<dbReference type="GO" id="GO:0007189">
    <property type="term" value="P:adenylate cyclase-activating G protein-coupled receptor signaling pathway"/>
    <property type="evidence" value="ECO:0007669"/>
    <property type="project" value="TreeGrafter"/>
</dbReference>
<keyword evidence="9" id="KW-0675">Receptor</keyword>
<keyword evidence="6 11" id="KW-1133">Transmembrane helix</keyword>
<dbReference type="InterPro" id="IPR032675">
    <property type="entry name" value="LRR_dom_sf"/>
</dbReference>
<evidence type="ECO:0000256" key="6">
    <source>
        <dbReference type="ARBA" id="ARBA00022989"/>
    </source>
</evidence>
<keyword evidence="8 11" id="KW-0472">Membrane</keyword>
<organism evidence="14 15">
    <name type="scientific">Brachionus calyciflorus</name>
    <dbReference type="NCBI Taxonomy" id="104777"/>
    <lineage>
        <taxon>Eukaryota</taxon>
        <taxon>Metazoa</taxon>
        <taxon>Spiralia</taxon>
        <taxon>Gnathifera</taxon>
        <taxon>Rotifera</taxon>
        <taxon>Eurotatoria</taxon>
        <taxon>Monogononta</taxon>
        <taxon>Pseudotrocha</taxon>
        <taxon>Ploima</taxon>
        <taxon>Brachionidae</taxon>
        <taxon>Brachionus</taxon>
    </lineage>
</organism>
<dbReference type="EMBL" id="CAJNOC010000880">
    <property type="protein sequence ID" value="CAF0813113.1"/>
    <property type="molecule type" value="Genomic_DNA"/>
</dbReference>
<evidence type="ECO:0000256" key="12">
    <source>
        <dbReference type="SAM" id="SignalP"/>
    </source>
</evidence>
<feature type="chain" id="PRO_5032656595" description="G-protein coupled receptors family 1 profile domain-containing protein" evidence="12">
    <location>
        <begin position="28"/>
        <end position="715"/>
    </location>
</feature>
<protein>
    <recommendedName>
        <fullName evidence="13">G-protein coupled receptors family 1 profile domain-containing protein</fullName>
    </recommendedName>
</protein>
<dbReference type="SUPFAM" id="SSF81321">
    <property type="entry name" value="Family A G protein-coupled receptor-like"/>
    <property type="match status" value="1"/>
</dbReference>
<evidence type="ECO:0000256" key="7">
    <source>
        <dbReference type="ARBA" id="ARBA00023040"/>
    </source>
</evidence>
<dbReference type="Proteomes" id="UP000663879">
    <property type="component" value="Unassembled WGS sequence"/>
</dbReference>
<keyword evidence="10" id="KW-0807">Transducer</keyword>
<feature type="transmembrane region" description="Helical" evidence="11">
    <location>
        <begin position="570"/>
        <end position="595"/>
    </location>
</feature>
<feature type="transmembrane region" description="Helical" evidence="11">
    <location>
        <begin position="442"/>
        <end position="462"/>
    </location>
</feature>
<dbReference type="PROSITE" id="PS50262">
    <property type="entry name" value="G_PROTEIN_RECEP_F1_2"/>
    <property type="match status" value="1"/>
</dbReference>
<feature type="transmembrane region" description="Helical" evidence="11">
    <location>
        <begin position="486"/>
        <end position="507"/>
    </location>
</feature>
<evidence type="ECO:0000256" key="2">
    <source>
        <dbReference type="ARBA" id="ARBA00022475"/>
    </source>
</evidence>
<dbReference type="InterPro" id="IPR017452">
    <property type="entry name" value="GPCR_Rhodpsn_7TM"/>
</dbReference>
<keyword evidence="3" id="KW-0433">Leucine-rich repeat</keyword>
<dbReference type="PROSITE" id="PS00237">
    <property type="entry name" value="G_PROTEIN_RECEP_F1_1"/>
    <property type="match status" value="1"/>
</dbReference>
<reference evidence="14" key="1">
    <citation type="submission" date="2021-02" db="EMBL/GenBank/DDBJ databases">
        <authorList>
            <person name="Nowell W R."/>
        </authorList>
    </citation>
    <scope>NUCLEOTIDE SEQUENCE</scope>
    <source>
        <strain evidence="14">Ploen Becks lab</strain>
    </source>
</reference>
<dbReference type="InterPro" id="IPR002131">
    <property type="entry name" value="Gphrmn_rcpt_fam"/>
</dbReference>
<evidence type="ECO:0000256" key="3">
    <source>
        <dbReference type="ARBA" id="ARBA00022614"/>
    </source>
</evidence>
<accession>A0A813TRG2</accession>
<keyword evidence="15" id="KW-1185">Reference proteome</keyword>